<dbReference type="SUPFAM" id="SSF54675">
    <property type="entry name" value="Nicotinate/Quinolinate PRTase N-terminal domain-like"/>
    <property type="match status" value="1"/>
</dbReference>
<sequence length="415" mass="46488">MQLIIYNSTSLRETMDRLFYIAKDEEILNGDATDIYFMRTIDVLRAAGLDKVKVRAEFHVVNLPRNYKWAVFAGLKEVVSLTVTKELPITIYAMPEGTLFKANEPIMVIEGNYVDFAVYETTFLGILRHYSSIASKAARIKKLAGDKSCIFFGARVVHPAIQPMVDRASYIGGCDGVAGVVGARLLGIKPSGTMPHALMIVFRHATGDHTLAWVWFDKVMPNDVPRIVLADTFLDEREESMIAAKLLGNRLYGVRLDTPSSRRGNMEAIVREVRWTLDLAGYKNVKILVSGGVDEDEIIKLRDIADMFGVGTSIAFPPSVDISMDIVEAYDEKSGRWVPITKRGKLPGFKQVYRCGDTFDDQVIPWDWEPAVCRDGSKPAPLLRKFVDNGKVAEPVPSDQEIRSYVLNQLRYAEI</sequence>
<dbReference type="AlphaFoldDB" id="F0QWX1"/>
<dbReference type="PANTHER" id="PTHR43202:SF1">
    <property type="entry name" value="NICOTINATE PHOSPHORIBOSYLTRANSFERASE"/>
    <property type="match status" value="1"/>
</dbReference>
<proteinExistence type="predicted"/>
<dbReference type="Gene3D" id="3.20.20.70">
    <property type="entry name" value="Aldolase class I"/>
    <property type="match status" value="1"/>
</dbReference>
<evidence type="ECO:0000259" key="3">
    <source>
        <dbReference type="Pfam" id="PF02749"/>
    </source>
</evidence>
<reference evidence="4 5" key="1">
    <citation type="journal article" date="2011" name="J. Bacteriol.">
        <title>Complete genome sequence of 'Vulcanisaeta moutnovskia' strain 768-28, a novel member of the hyperthermophilic crenarchaeal genus vulcanisaeta.</title>
        <authorList>
            <person name="Gumerov V.M."/>
            <person name="Mardanov A.V."/>
            <person name="Beletsky A.V."/>
            <person name="Prokofeva M.I."/>
            <person name="Bonch-Osmolovskaya E.A."/>
            <person name="Ravin N.V."/>
            <person name="Skryabin K.G."/>
        </authorList>
    </citation>
    <scope>NUCLEOTIDE SEQUENCE [LARGE SCALE GENOMIC DNA]</scope>
    <source>
        <strain evidence="4 5">768-28</strain>
    </source>
</reference>
<name>F0QWX1_VULM7</name>
<gene>
    <name evidence="4" type="ordered locus">VMUT_0879</name>
</gene>
<dbReference type="Proteomes" id="UP000007485">
    <property type="component" value="Chromosome"/>
</dbReference>
<dbReference type="NCBIfam" id="NF006415">
    <property type="entry name" value="PRK08662.1"/>
    <property type="match status" value="1"/>
</dbReference>
<accession>F0QWX1</accession>
<dbReference type="InterPro" id="IPR053190">
    <property type="entry name" value="NAPRTase-like"/>
</dbReference>
<dbReference type="STRING" id="985053.VMUT_0879"/>
<dbReference type="InterPro" id="IPR035809">
    <property type="entry name" value="NAPRTase_arc-type"/>
</dbReference>
<dbReference type="Gene3D" id="3.90.1170.20">
    <property type="entry name" value="Quinolinate phosphoribosyl transferase, N-terminal domain"/>
    <property type="match status" value="1"/>
</dbReference>
<evidence type="ECO:0000256" key="1">
    <source>
        <dbReference type="ARBA" id="ARBA00022679"/>
    </source>
</evidence>
<feature type="domain" description="Quinolinate phosphoribosyl transferase N-terminal" evidence="3">
    <location>
        <begin position="34"/>
        <end position="131"/>
    </location>
</feature>
<dbReference type="SUPFAM" id="SSF51690">
    <property type="entry name" value="Nicotinate/Quinolinate PRTase C-terminal domain-like"/>
    <property type="match status" value="1"/>
</dbReference>
<dbReference type="GO" id="GO:0004516">
    <property type="term" value="F:nicotinate phosphoribosyltransferase activity"/>
    <property type="evidence" value="ECO:0007669"/>
    <property type="project" value="UniProtKB-EC"/>
</dbReference>
<organism evidence="4 5">
    <name type="scientific">Vulcanisaeta moutnovskia (strain 768-28)</name>
    <dbReference type="NCBI Taxonomy" id="985053"/>
    <lineage>
        <taxon>Archaea</taxon>
        <taxon>Thermoproteota</taxon>
        <taxon>Thermoprotei</taxon>
        <taxon>Thermoproteales</taxon>
        <taxon>Thermoproteaceae</taxon>
        <taxon>Vulcanisaeta</taxon>
    </lineage>
</organism>
<keyword evidence="5" id="KW-1185">Reference proteome</keyword>
<feature type="domain" description="Quinolinate phosphoribosyl transferase C-terminal" evidence="2">
    <location>
        <begin position="133"/>
        <end position="325"/>
    </location>
</feature>
<dbReference type="GO" id="GO:0009435">
    <property type="term" value="P:NAD+ biosynthetic process"/>
    <property type="evidence" value="ECO:0007669"/>
    <property type="project" value="UniProtKB-UniPathway"/>
</dbReference>
<dbReference type="CDD" id="cd01571">
    <property type="entry name" value="NAPRTase_B"/>
    <property type="match status" value="1"/>
</dbReference>
<dbReference type="InterPro" id="IPR036068">
    <property type="entry name" value="Nicotinate_pribotase-like_C"/>
</dbReference>
<dbReference type="PANTHER" id="PTHR43202">
    <property type="entry name" value="NICOTINATE-NUCLEOTIDE PYROPHOSPHORYLASE"/>
    <property type="match status" value="1"/>
</dbReference>
<dbReference type="KEGG" id="vmo:VMUT_0879"/>
<dbReference type="Pfam" id="PF01729">
    <property type="entry name" value="QRPTase_C"/>
    <property type="match status" value="1"/>
</dbReference>
<dbReference type="InterPro" id="IPR037128">
    <property type="entry name" value="Quinolinate_PRibosylTase_N_sf"/>
</dbReference>
<dbReference type="InterPro" id="IPR002638">
    <property type="entry name" value="Quinolinate_PRibosylTrfase_C"/>
</dbReference>
<dbReference type="InterPro" id="IPR013785">
    <property type="entry name" value="Aldolase_TIM"/>
</dbReference>
<dbReference type="UniPathway" id="UPA00253">
    <property type="reaction ID" value="UER00457"/>
</dbReference>
<dbReference type="GO" id="GO:0004514">
    <property type="term" value="F:nicotinate-nucleotide diphosphorylase (carboxylating) activity"/>
    <property type="evidence" value="ECO:0007669"/>
    <property type="project" value="InterPro"/>
</dbReference>
<dbReference type="HOGENOM" id="CLU_043773_0_0_2"/>
<dbReference type="EMBL" id="CP002529">
    <property type="protein sequence ID" value="ADY01089.1"/>
    <property type="molecule type" value="Genomic_DNA"/>
</dbReference>
<evidence type="ECO:0000259" key="2">
    <source>
        <dbReference type="Pfam" id="PF01729"/>
    </source>
</evidence>
<protein>
    <submittedName>
        <fullName evidence="4">Quinolinate phosphoribosyl transferase</fullName>
    </submittedName>
</protein>
<evidence type="ECO:0000313" key="5">
    <source>
        <dbReference type="Proteomes" id="UP000007485"/>
    </source>
</evidence>
<dbReference type="eggNOG" id="arCOG01481">
    <property type="taxonomic scope" value="Archaea"/>
</dbReference>
<keyword evidence="1 4" id="KW-0808">Transferase</keyword>
<evidence type="ECO:0000313" key="4">
    <source>
        <dbReference type="EMBL" id="ADY01089.1"/>
    </source>
</evidence>
<dbReference type="InterPro" id="IPR022412">
    <property type="entry name" value="Quinolinate_PRibosylTrfase_N"/>
</dbReference>
<dbReference type="Pfam" id="PF02749">
    <property type="entry name" value="QRPTase_N"/>
    <property type="match status" value="1"/>
</dbReference>